<gene>
    <name evidence="5" type="ORF">N787_13385</name>
</gene>
<keyword evidence="1" id="KW-0805">Transcription regulation</keyword>
<dbReference type="SMART" id="SM00530">
    <property type="entry name" value="HTH_XRE"/>
    <property type="match status" value="1"/>
</dbReference>
<dbReference type="CDD" id="cd00093">
    <property type="entry name" value="HTH_XRE"/>
    <property type="match status" value="1"/>
</dbReference>
<dbReference type="PANTHER" id="PTHR36511">
    <property type="entry name" value="MERR FAMILY BACTERIAL REGULATORY PROTEIN"/>
    <property type="match status" value="1"/>
</dbReference>
<dbReference type="EMBL" id="AVCK01000032">
    <property type="protein sequence ID" value="KFN45181.1"/>
    <property type="molecule type" value="Genomic_DNA"/>
</dbReference>
<dbReference type="InterPro" id="IPR001387">
    <property type="entry name" value="Cro/C1-type_HTH"/>
</dbReference>
<sequence>MVLDAAEGERVSALVGEFNRRVNAGIVDPSFVARVRRKLQLDQREAAEIFGGGVNAFSRYETGKALPSVALVKLLKVLDRHPELLDEVRAA</sequence>
<comment type="caution">
    <text evidence="5">The sequence shown here is derived from an EMBL/GenBank/DDBJ whole genome shotgun (WGS) entry which is preliminary data.</text>
</comment>
<reference evidence="5 6" key="1">
    <citation type="submission" date="2013-09" db="EMBL/GenBank/DDBJ databases">
        <title>Genome sequencing of Arenimonas metalli.</title>
        <authorList>
            <person name="Chen F."/>
            <person name="Wang G."/>
        </authorList>
    </citation>
    <scope>NUCLEOTIDE SEQUENCE [LARGE SCALE GENOMIC DNA]</scope>
    <source>
        <strain evidence="5 6">CF5-1</strain>
    </source>
</reference>
<keyword evidence="3" id="KW-0804">Transcription</keyword>
<protein>
    <recommendedName>
        <fullName evidence="4">HTH cro/C1-type domain-containing protein</fullName>
    </recommendedName>
</protein>
<dbReference type="AlphaFoldDB" id="A0A091B0F0"/>
<dbReference type="InterPro" id="IPR010982">
    <property type="entry name" value="Lambda_DNA-bd_dom_sf"/>
</dbReference>
<evidence type="ECO:0000256" key="2">
    <source>
        <dbReference type="ARBA" id="ARBA00023125"/>
    </source>
</evidence>
<evidence type="ECO:0000313" key="6">
    <source>
        <dbReference type="Proteomes" id="UP000029393"/>
    </source>
</evidence>
<dbReference type="PROSITE" id="PS50943">
    <property type="entry name" value="HTH_CROC1"/>
    <property type="match status" value="1"/>
</dbReference>
<dbReference type="STRING" id="1384056.N787_13385"/>
<accession>A0A091B0F0</accession>
<dbReference type="Gene3D" id="1.10.260.40">
    <property type="entry name" value="lambda repressor-like DNA-binding domains"/>
    <property type="match status" value="1"/>
</dbReference>
<dbReference type="InterPro" id="IPR052359">
    <property type="entry name" value="HTH-type_reg/antitoxin"/>
</dbReference>
<dbReference type="InterPro" id="IPR032758">
    <property type="entry name" value="MqsA/HigA-2"/>
</dbReference>
<feature type="domain" description="HTH cro/C1-type" evidence="4">
    <location>
        <begin position="32"/>
        <end position="85"/>
    </location>
</feature>
<dbReference type="Pfam" id="PF15731">
    <property type="entry name" value="MqsA_antitoxin"/>
    <property type="match status" value="1"/>
</dbReference>
<dbReference type="eggNOG" id="COG1396">
    <property type="taxonomic scope" value="Bacteria"/>
</dbReference>
<dbReference type="GO" id="GO:0003677">
    <property type="term" value="F:DNA binding"/>
    <property type="evidence" value="ECO:0007669"/>
    <property type="project" value="UniProtKB-KW"/>
</dbReference>
<dbReference type="PATRIC" id="fig|1384056.3.peg.1997"/>
<dbReference type="NCBIfam" id="TIGR03830">
    <property type="entry name" value="CxxCG_CxxCG_HTH"/>
    <property type="match status" value="1"/>
</dbReference>
<dbReference type="InterPro" id="IPR022452">
    <property type="entry name" value="MqsA"/>
</dbReference>
<keyword evidence="2" id="KW-0238">DNA-binding</keyword>
<evidence type="ECO:0000256" key="3">
    <source>
        <dbReference type="ARBA" id="ARBA00023163"/>
    </source>
</evidence>
<keyword evidence="6" id="KW-1185">Reference proteome</keyword>
<evidence type="ECO:0000256" key="1">
    <source>
        <dbReference type="ARBA" id="ARBA00023015"/>
    </source>
</evidence>
<evidence type="ECO:0000259" key="4">
    <source>
        <dbReference type="PROSITE" id="PS50943"/>
    </source>
</evidence>
<name>A0A091B0F0_9GAMM</name>
<dbReference type="Proteomes" id="UP000029393">
    <property type="component" value="Unassembled WGS sequence"/>
</dbReference>
<evidence type="ECO:0000313" key="5">
    <source>
        <dbReference type="EMBL" id="KFN45181.1"/>
    </source>
</evidence>
<dbReference type="PANTHER" id="PTHR36511:SF4">
    <property type="entry name" value="ANTITOXIN MQSA"/>
    <property type="match status" value="1"/>
</dbReference>
<dbReference type="SUPFAM" id="SSF47413">
    <property type="entry name" value="lambda repressor-like DNA-binding domains"/>
    <property type="match status" value="1"/>
</dbReference>
<proteinExistence type="predicted"/>
<organism evidence="5 6">
    <name type="scientific">Arenimonas metalli CF5-1</name>
    <dbReference type="NCBI Taxonomy" id="1384056"/>
    <lineage>
        <taxon>Bacteria</taxon>
        <taxon>Pseudomonadati</taxon>
        <taxon>Pseudomonadota</taxon>
        <taxon>Gammaproteobacteria</taxon>
        <taxon>Lysobacterales</taxon>
        <taxon>Lysobacteraceae</taxon>
        <taxon>Arenimonas</taxon>
    </lineage>
</organism>